<sequence length="174" mass="17345">MHPVPHDPRLLARLRGGFAGGTSAAVSIAAHAIAGGGYPGENAITFLLAVVVVVGIAAGGTRLPVVVLLAGGQVLGHLALSLGDGVAGSHLHVPEPSMLAAHALAIGIAAALVHGAERGCALALSALGRLVPRGWRSTQVRPAATMPVTYRPPVLRPQLATAGPTPRGPPLVTV</sequence>
<protein>
    <submittedName>
        <fullName evidence="2">Hypothetical membrane protein</fullName>
    </submittedName>
</protein>
<evidence type="ECO:0000313" key="2">
    <source>
        <dbReference type="EMBL" id="SQI33548.1"/>
    </source>
</evidence>
<organism evidence="2 3">
    <name type="scientific">Rhodococcus coprophilus</name>
    <dbReference type="NCBI Taxonomy" id="38310"/>
    <lineage>
        <taxon>Bacteria</taxon>
        <taxon>Bacillati</taxon>
        <taxon>Actinomycetota</taxon>
        <taxon>Actinomycetes</taxon>
        <taxon>Mycobacteriales</taxon>
        <taxon>Nocardiaceae</taxon>
        <taxon>Rhodococcus</taxon>
    </lineage>
</organism>
<dbReference type="KEGG" id="rcr:NCTC10994_02601"/>
<proteinExistence type="predicted"/>
<reference evidence="2 3" key="1">
    <citation type="submission" date="2018-06" db="EMBL/GenBank/DDBJ databases">
        <authorList>
            <consortium name="Pathogen Informatics"/>
            <person name="Doyle S."/>
        </authorList>
    </citation>
    <scope>NUCLEOTIDE SEQUENCE [LARGE SCALE GENOMIC DNA]</scope>
    <source>
        <strain evidence="2 3">NCTC10994</strain>
    </source>
</reference>
<accession>A0A2X4UDL9</accession>
<keyword evidence="3" id="KW-1185">Reference proteome</keyword>
<feature type="transmembrane region" description="Helical" evidence="1">
    <location>
        <begin position="12"/>
        <end position="34"/>
    </location>
</feature>
<dbReference type="EMBL" id="LS483468">
    <property type="protein sequence ID" value="SQI33548.1"/>
    <property type="molecule type" value="Genomic_DNA"/>
</dbReference>
<dbReference type="Proteomes" id="UP000249091">
    <property type="component" value="Chromosome 1"/>
</dbReference>
<keyword evidence="1" id="KW-0472">Membrane</keyword>
<name>A0A2X4UDL9_9NOCA</name>
<keyword evidence="1" id="KW-1133">Transmembrane helix</keyword>
<gene>
    <name evidence="2" type="ORF">NCTC10994_02601</name>
</gene>
<dbReference type="STRING" id="1219011.GCA_001895045_02612"/>
<dbReference type="AlphaFoldDB" id="A0A2X4UDL9"/>
<evidence type="ECO:0000256" key="1">
    <source>
        <dbReference type="SAM" id="Phobius"/>
    </source>
</evidence>
<keyword evidence="1" id="KW-0812">Transmembrane</keyword>
<feature type="transmembrane region" description="Helical" evidence="1">
    <location>
        <begin position="46"/>
        <end position="70"/>
    </location>
</feature>
<evidence type="ECO:0000313" key="3">
    <source>
        <dbReference type="Proteomes" id="UP000249091"/>
    </source>
</evidence>